<dbReference type="Pfam" id="PF00043">
    <property type="entry name" value="GST_C"/>
    <property type="match status" value="1"/>
</dbReference>
<keyword evidence="2 6" id="KW-0808">Transferase</keyword>
<proteinExistence type="inferred from homology"/>
<evidence type="ECO:0000313" key="6">
    <source>
        <dbReference type="EMBL" id="TXL70572.1"/>
    </source>
</evidence>
<name>A0A5C8PB25_9HYPH</name>
<dbReference type="EMBL" id="VDUZ01000057">
    <property type="protein sequence ID" value="TXL70572.1"/>
    <property type="molecule type" value="Genomic_DNA"/>
</dbReference>
<dbReference type="PROSITE" id="PS50405">
    <property type="entry name" value="GST_CTER"/>
    <property type="match status" value="1"/>
</dbReference>
<evidence type="ECO:0000259" key="5">
    <source>
        <dbReference type="PROSITE" id="PS50405"/>
    </source>
</evidence>
<evidence type="ECO:0000259" key="4">
    <source>
        <dbReference type="PROSITE" id="PS50404"/>
    </source>
</evidence>
<dbReference type="OrthoDB" id="9810080at2"/>
<gene>
    <name evidence="6" type="ORF">FHP25_34115</name>
</gene>
<dbReference type="InterPro" id="IPR036282">
    <property type="entry name" value="Glutathione-S-Trfase_C_sf"/>
</dbReference>
<dbReference type="Gene3D" id="3.40.30.10">
    <property type="entry name" value="Glutaredoxin"/>
    <property type="match status" value="1"/>
</dbReference>
<dbReference type="InterPro" id="IPR040079">
    <property type="entry name" value="Glutathione_S-Trfase"/>
</dbReference>
<dbReference type="RefSeq" id="WP_147851486.1">
    <property type="nucleotide sequence ID" value="NZ_VDUZ01000057.1"/>
</dbReference>
<dbReference type="CDD" id="cd03046">
    <property type="entry name" value="GST_N_GTT1_like"/>
    <property type="match status" value="1"/>
</dbReference>
<dbReference type="GO" id="GO:0016740">
    <property type="term" value="F:transferase activity"/>
    <property type="evidence" value="ECO:0007669"/>
    <property type="project" value="UniProtKB-KW"/>
</dbReference>
<dbReference type="CDD" id="cd03207">
    <property type="entry name" value="GST_C_8"/>
    <property type="match status" value="1"/>
</dbReference>
<dbReference type="PROSITE" id="PS50404">
    <property type="entry name" value="GST_NTER"/>
    <property type="match status" value="1"/>
</dbReference>
<dbReference type="Gene3D" id="1.20.1050.10">
    <property type="match status" value="1"/>
</dbReference>
<dbReference type="PANTHER" id="PTHR44051">
    <property type="entry name" value="GLUTATHIONE S-TRANSFERASE-RELATED"/>
    <property type="match status" value="1"/>
</dbReference>
<dbReference type="SUPFAM" id="SSF47616">
    <property type="entry name" value="GST C-terminal domain-like"/>
    <property type="match status" value="1"/>
</dbReference>
<evidence type="ECO:0000256" key="3">
    <source>
        <dbReference type="RuleBase" id="RU003494"/>
    </source>
</evidence>
<protein>
    <submittedName>
        <fullName evidence="6">Glutathione S-transferase family protein</fullName>
    </submittedName>
</protein>
<organism evidence="6 7">
    <name type="scientific">Vineibacter terrae</name>
    <dbReference type="NCBI Taxonomy" id="2586908"/>
    <lineage>
        <taxon>Bacteria</taxon>
        <taxon>Pseudomonadati</taxon>
        <taxon>Pseudomonadota</taxon>
        <taxon>Alphaproteobacteria</taxon>
        <taxon>Hyphomicrobiales</taxon>
        <taxon>Vineibacter</taxon>
    </lineage>
</organism>
<comment type="similarity">
    <text evidence="1 3">Belongs to the GST superfamily.</text>
</comment>
<dbReference type="InterPro" id="IPR004046">
    <property type="entry name" value="GST_C"/>
</dbReference>
<dbReference type="Pfam" id="PF02798">
    <property type="entry name" value="GST_N"/>
    <property type="match status" value="1"/>
</dbReference>
<dbReference type="SFLD" id="SFLDG00358">
    <property type="entry name" value="Main_(cytGST)"/>
    <property type="match status" value="1"/>
</dbReference>
<keyword evidence="7" id="KW-1185">Reference proteome</keyword>
<dbReference type="FunFam" id="3.40.30.10:FF:000039">
    <property type="entry name" value="Glutathione S-transferase domain"/>
    <property type="match status" value="1"/>
</dbReference>
<evidence type="ECO:0000313" key="7">
    <source>
        <dbReference type="Proteomes" id="UP000321638"/>
    </source>
</evidence>
<sequence>MALKVYGAARTRTVRTLWMMGELGMPYEHVPITTQDGANLKPDFVALNPTGRVPAIDDGGFVLSESMAINLYLAKTYGGALYPATPQGEARAWQWSFWAVTEIDKTIIDWALHSSVLPEAERDPKRARTARLEMERPLHTLDQTLARVPWLVEDRFTVADLNAASVMYRALWMDLDDKPHARDWLHRCWDRPAARAARTMRE</sequence>
<evidence type="ECO:0000256" key="2">
    <source>
        <dbReference type="ARBA" id="ARBA00022679"/>
    </source>
</evidence>
<comment type="caution">
    <text evidence="6">The sequence shown here is derived from an EMBL/GenBank/DDBJ whole genome shotgun (WGS) entry which is preliminary data.</text>
</comment>
<evidence type="ECO:0000256" key="1">
    <source>
        <dbReference type="ARBA" id="ARBA00007409"/>
    </source>
</evidence>
<feature type="domain" description="GST N-terminal" evidence="4">
    <location>
        <begin position="1"/>
        <end position="81"/>
    </location>
</feature>
<feature type="domain" description="GST C-terminal" evidence="5">
    <location>
        <begin position="85"/>
        <end position="202"/>
    </location>
</feature>
<dbReference type="SUPFAM" id="SSF52833">
    <property type="entry name" value="Thioredoxin-like"/>
    <property type="match status" value="1"/>
</dbReference>
<reference evidence="6 7" key="1">
    <citation type="submission" date="2019-06" db="EMBL/GenBank/DDBJ databases">
        <title>New taxonomy in bacterial strain CC-CFT640, isolated from vineyard.</title>
        <authorList>
            <person name="Lin S.-Y."/>
            <person name="Tsai C.-F."/>
            <person name="Young C.-C."/>
        </authorList>
    </citation>
    <scope>NUCLEOTIDE SEQUENCE [LARGE SCALE GENOMIC DNA]</scope>
    <source>
        <strain evidence="6 7">CC-CFT640</strain>
    </source>
</reference>
<dbReference type="SFLD" id="SFLDG01150">
    <property type="entry name" value="Main.1:_Beta-like"/>
    <property type="match status" value="1"/>
</dbReference>
<dbReference type="Proteomes" id="UP000321638">
    <property type="component" value="Unassembled WGS sequence"/>
</dbReference>
<dbReference type="SFLD" id="SFLDS00019">
    <property type="entry name" value="Glutathione_Transferase_(cytos"/>
    <property type="match status" value="1"/>
</dbReference>
<dbReference type="AlphaFoldDB" id="A0A5C8PB25"/>
<dbReference type="PANTHER" id="PTHR44051:SF8">
    <property type="entry name" value="GLUTATHIONE S-TRANSFERASE GSTA"/>
    <property type="match status" value="1"/>
</dbReference>
<dbReference type="InterPro" id="IPR036249">
    <property type="entry name" value="Thioredoxin-like_sf"/>
</dbReference>
<dbReference type="InterPro" id="IPR010987">
    <property type="entry name" value="Glutathione-S-Trfase_C-like"/>
</dbReference>
<accession>A0A5C8PB25</accession>
<dbReference type="InterPro" id="IPR004045">
    <property type="entry name" value="Glutathione_S-Trfase_N"/>
</dbReference>